<evidence type="ECO:0000313" key="2">
    <source>
        <dbReference type="Proteomes" id="UP001141961"/>
    </source>
</evidence>
<name>A0AAW6BB10_LACAM</name>
<gene>
    <name evidence="1" type="ORF">ODV14_07370</name>
</gene>
<sequence>MFLQHGVSPETIGNSNITELLEVLNVPDDDPVFSFKQPKKSNSDVESFFDRDDIWADQ</sequence>
<dbReference type="AlphaFoldDB" id="A0AAW6BB10"/>
<organism evidence="1 2">
    <name type="scientific">Lactobacillus amylovorus</name>
    <dbReference type="NCBI Taxonomy" id="1604"/>
    <lineage>
        <taxon>Bacteria</taxon>
        <taxon>Bacillati</taxon>
        <taxon>Bacillota</taxon>
        <taxon>Bacilli</taxon>
        <taxon>Lactobacillales</taxon>
        <taxon>Lactobacillaceae</taxon>
        <taxon>Lactobacillus</taxon>
    </lineage>
</organism>
<reference evidence="1" key="2">
    <citation type="submission" date="2022-10" db="EMBL/GenBank/DDBJ databases">
        <authorList>
            <person name="Kostovova I."/>
            <person name="Moravkova M."/>
            <person name="Pechar R."/>
        </authorList>
    </citation>
    <scope>NUCLEOTIDE SEQUENCE</scope>
    <source>
        <strain evidence="1">M597B</strain>
    </source>
</reference>
<dbReference type="EMBL" id="JAOTHD010000021">
    <property type="protein sequence ID" value="MDB6247138.1"/>
    <property type="molecule type" value="Genomic_DNA"/>
</dbReference>
<dbReference type="Proteomes" id="UP001141961">
    <property type="component" value="Unassembled WGS sequence"/>
</dbReference>
<accession>A0AAW6BB10</accession>
<proteinExistence type="predicted"/>
<dbReference type="RefSeq" id="WP_271326651.1">
    <property type="nucleotide sequence ID" value="NZ_JAOTHC010000001.1"/>
</dbReference>
<comment type="caution">
    <text evidence="1">The sequence shown here is derived from an EMBL/GenBank/DDBJ whole genome shotgun (WGS) entry which is preliminary data.</text>
</comment>
<evidence type="ECO:0000313" key="1">
    <source>
        <dbReference type="EMBL" id="MDB6247138.1"/>
    </source>
</evidence>
<protein>
    <submittedName>
        <fullName evidence="1">Uncharacterized protein</fullName>
    </submittedName>
</protein>
<reference evidence="1" key="1">
    <citation type="journal article" date="2022" name="Microorganisms">
        <title>Antibiotic Susceptibility, Resistance Gene Determinants and Corresponding Genomic Regions in Lactobacillus amylovorus Isolates Derived from Wild Boars and Domestic Pigs.</title>
        <authorList>
            <person name="Moravkova M."/>
            <person name="Kostovova I."/>
            <person name="Kavanova K."/>
            <person name="Pechar R."/>
            <person name="Stanek S."/>
            <person name="Brychta A."/>
            <person name="Zeman M."/>
            <person name="Kubasova T."/>
        </authorList>
    </citation>
    <scope>NUCLEOTIDE SEQUENCE</scope>
    <source>
        <strain evidence="1">M597B</strain>
    </source>
</reference>